<dbReference type="GO" id="GO:0008153">
    <property type="term" value="P:4-aminobenzoate biosynthetic process"/>
    <property type="evidence" value="ECO:0007669"/>
    <property type="project" value="UniProtKB-UniRule"/>
</dbReference>
<dbReference type="NCBIfam" id="TIGR03461">
    <property type="entry name" value="pabC_Proteo"/>
    <property type="match status" value="1"/>
</dbReference>
<dbReference type="InterPro" id="IPR001544">
    <property type="entry name" value="Aminotrans_IV"/>
</dbReference>
<keyword evidence="6" id="KW-0456">Lyase</keyword>
<evidence type="ECO:0000256" key="7">
    <source>
        <dbReference type="ARBA" id="ARBA00035633"/>
    </source>
</evidence>
<comment type="cofactor">
    <cofactor evidence="1">
        <name>pyridoxal 5'-phosphate</name>
        <dbReference type="ChEBI" id="CHEBI:597326"/>
    </cofactor>
</comment>
<evidence type="ECO:0000256" key="9">
    <source>
        <dbReference type="ARBA" id="ARBA00049529"/>
    </source>
</evidence>
<comment type="catalytic activity">
    <reaction evidence="9">
        <text>4-amino-4-deoxychorismate = 4-aminobenzoate + pyruvate + H(+)</text>
        <dbReference type="Rhea" id="RHEA:16201"/>
        <dbReference type="ChEBI" id="CHEBI:15361"/>
        <dbReference type="ChEBI" id="CHEBI:15378"/>
        <dbReference type="ChEBI" id="CHEBI:17836"/>
        <dbReference type="ChEBI" id="CHEBI:58406"/>
        <dbReference type="EC" id="4.1.3.38"/>
    </reaction>
</comment>
<dbReference type="Proteomes" id="UP000068447">
    <property type="component" value="Chromosome"/>
</dbReference>
<dbReference type="EC" id="4.1.3.38" evidence="8 12"/>
<dbReference type="SUPFAM" id="SSF56752">
    <property type="entry name" value="D-aminoacid aminotransferase-like PLP-dependent enzymes"/>
    <property type="match status" value="1"/>
</dbReference>
<dbReference type="GO" id="GO:0008696">
    <property type="term" value="F:4-amino-4-deoxychorismate lyase activity"/>
    <property type="evidence" value="ECO:0007669"/>
    <property type="project" value="UniProtKB-UniRule"/>
</dbReference>
<evidence type="ECO:0000256" key="11">
    <source>
        <dbReference type="ARBA" id="ARBA00069174"/>
    </source>
</evidence>
<evidence type="ECO:0000256" key="10">
    <source>
        <dbReference type="ARBA" id="ARBA00054027"/>
    </source>
</evidence>
<dbReference type="EMBL" id="CP013650">
    <property type="protein sequence ID" value="ALT00401.1"/>
    <property type="molecule type" value="Genomic_DNA"/>
</dbReference>
<keyword evidence="4" id="KW-0663">Pyridoxal phosphate</keyword>
<accession>A0A0U3B5M3</accession>
<proteinExistence type="inferred from homology"/>
<organism evidence="13 14">
    <name type="scientific">Lacimicrobium alkaliphilum</name>
    <dbReference type="NCBI Taxonomy" id="1526571"/>
    <lineage>
        <taxon>Bacteria</taxon>
        <taxon>Pseudomonadati</taxon>
        <taxon>Pseudomonadota</taxon>
        <taxon>Gammaproteobacteria</taxon>
        <taxon>Alteromonadales</taxon>
        <taxon>Alteromonadaceae</taxon>
        <taxon>Lacimicrobium</taxon>
    </lineage>
</organism>
<comment type="function">
    <text evidence="10">Involved in the biosynthesis of p-aminobenzoate (PABA), a precursor of tetrahydrofolate. Converts 4-amino-4-deoxychorismate into 4-aminobenzoate (PABA) and pyruvate.</text>
</comment>
<dbReference type="GO" id="GO:0030170">
    <property type="term" value="F:pyridoxal phosphate binding"/>
    <property type="evidence" value="ECO:0007669"/>
    <property type="project" value="InterPro"/>
</dbReference>
<dbReference type="GO" id="GO:0046656">
    <property type="term" value="P:folic acid biosynthetic process"/>
    <property type="evidence" value="ECO:0007669"/>
    <property type="project" value="UniProtKB-KW"/>
</dbReference>
<protein>
    <recommendedName>
        <fullName evidence="11 12">Aminodeoxychorismate lyase</fullName>
        <ecNumber evidence="8 12">4.1.3.38</ecNumber>
    </recommendedName>
</protein>
<dbReference type="Gene3D" id="3.30.470.10">
    <property type="match status" value="1"/>
</dbReference>
<sequence>MLINGQPQNSLSAADRAVQYGDGIFTTIKVADGKPEHWPLHYQRLIKGLQILGIDFDSWDKVQDAINGLADEAQNAVLKLLISRGQGGRGYQTPKTQQPLWILTLHPMPEHYQQWQEQGVELGISEIQLARQPKLAGIKHLNRLEQVLVKLHAPEQGPEDMLVCDTQNMMVECSAANLFWQTNGLWYTPDLHHAGVAGVMRQRVLEHFEGRGCPVIQVQAPPTALTQAQAVFICNSLMGIVPVKRFGQAEFAIDKIRQLAREIL</sequence>
<dbReference type="STRING" id="1526571.AT746_08975"/>
<reference evidence="13 14" key="1">
    <citation type="submission" date="2015-12" db="EMBL/GenBank/DDBJ databases">
        <title>Complete genome of Lacimicrobium alkaliphilum KCTC 32984.</title>
        <authorList>
            <person name="Kim S.-G."/>
            <person name="Lee Y.-J."/>
        </authorList>
    </citation>
    <scope>NUCLEOTIDE SEQUENCE [LARGE SCALE GENOMIC DNA]</scope>
    <source>
        <strain evidence="13 14">YelD216</strain>
    </source>
</reference>
<evidence type="ECO:0000256" key="5">
    <source>
        <dbReference type="ARBA" id="ARBA00022909"/>
    </source>
</evidence>
<dbReference type="KEGG" id="lal:AT746_08975"/>
<dbReference type="Pfam" id="PF01063">
    <property type="entry name" value="Aminotran_4"/>
    <property type="match status" value="1"/>
</dbReference>
<evidence type="ECO:0000313" key="13">
    <source>
        <dbReference type="EMBL" id="ALT00401.1"/>
    </source>
</evidence>
<keyword evidence="5" id="KW-0289">Folate biosynthesis</keyword>
<dbReference type="InterPro" id="IPR050571">
    <property type="entry name" value="Class-IV_PLP-Dep_Aminotrnsfr"/>
</dbReference>
<dbReference type="NCBIfam" id="NF004761">
    <property type="entry name" value="PRK06092.1"/>
    <property type="match status" value="1"/>
</dbReference>
<keyword evidence="14" id="KW-1185">Reference proteome</keyword>
<dbReference type="FunFam" id="3.20.10.10:FF:000002">
    <property type="entry name" value="D-alanine aminotransferase"/>
    <property type="match status" value="1"/>
</dbReference>
<dbReference type="InterPro" id="IPR043131">
    <property type="entry name" value="BCAT-like_N"/>
</dbReference>
<evidence type="ECO:0000256" key="2">
    <source>
        <dbReference type="ARBA" id="ARBA00009320"/>
    </source>
</evidence>
<evidence type="ECO:0000256" key="12">
    <source>
        <dbReference type="NCBIfam" id="TIGR03461"/>
    </source>
</evidence>
<evidence type="ECO:0000256" key="3">
    <source>
        <dbReference type="ARBA" id="ARBA00011738"/>
    </source>
</evidence>
<dbReference type="PANTHER" id="PTHR42743">
    <property type="entry name" value="AMINO-ACID AMINOTRANSFERASE"/>
    <property type="match status" value="1"/>
</dbReference>
<dbReference type="InterPro" id="IPR017824">
    <property type="entry name" value="Aminodeoxychorismate_lyase_IV"/>
</dbReference>
<evidence type="ECO:0000313" key="14">
    <source>
        <dbReference type="Proteomes" id="UP000068447"/>
    </source>
</evidence>
<dbReference type="Gene3D" id="3.20.10.10">
    <property type="entry name" value="D-amino Acid Aminotransferase, subunit A, domain 2"/>
    <property type="match status" value="1"/>
</dbReference>
<evidence type="ECO:0000256" key="1">
    <source>
        <dbReference type="ARBA" id="ARBA00001933"/>
    </source>
</evidence>
<name>A0A0U3B5M3_9ALTE</name>
<comment type="similarity">
    <text evidence="2">Belongs to the class-IV pyridoxal-phosphate-dependent aminotransferase family.</text>
</comment>
<comment type="subunit">
    <text evidence="3">Homodimer.</text>
</comment>
<dbReference type="AlphaFoldDB" id="A0A0U3B5M3"/>
<evidence type="ECO:0000256" key="6">
    <source>
        <dbReference type="ARBA" id="ARBA00023239"/>
    </source>
</evidence>
<evidence type="ECO:0000256" key="8">
    <source>
        <dbReference type="ARBA" id="ARBA00035676"/>
    </source>
</evidence>
<gene>
    <name evidence="13" type="ORF">AT746_08975</name>
</gene>
<dbReference type="InterPro" id="IPR036038">
    <property type="entry name" value="Aminotransferase-like"/>
</dbReference>
<dbReference type="InterPro" id="IPR043132">
    <property type="entry name" value="BCAT-like_C"/>
</dbReference>
<dbReference type="CDD" id="cd01559">
    <property type="entry name" value="ADCL_like"/>
    <property type="match status" value="1"/>
</dbReference>
<comment type="pathway">
    <text evidence="7">Cofactor biosynthesis; tetrahydrofolate biosynthesis; 4-aminobenzoate from chorismate: step 2/2.</text>
</comment>
<evidence type="ECO:0000256" key="4">
    <source>
        <dbReference type="ARBA" id="ARBA00022898"/>
    </source>
</evidence>
<dbReference type="GO" id="GO:0005829">
    <property type="term" value="C:cytosol"/>
    <property type="evidence" value="ECO:0007669"/>
    <property type="project" value="TreeGrafter"/>
</dbReference>
<dbReference type="PANTHER" id="PTHR42743:SF2">
    <property type="entry name" value="AMINODEOXYCHORISMATE LYASE"/>
    <property type="match status" value="1"/>
</dbReference>